<proteinExistence type="predicted"/>
<evidence type="ECO:0008006" key="4">
    <source>
        <dbReference type="Google" id="ProtNLM"/>
    </source>
</evidence>
<dbReference type="Proteomes" id="UP000565441">
    <property type="component" value="Unassembled WGS sequence"/>
</dbReference>
<feature type="compositionally biased region" description="Polar residues" evidence="1">
    <location>
        <begin position="250"/>
        <end position="260"/>
    </location>
</feature>
<feature type="region of interest" description="Disordered" evidence="1">
    <location>
        <begin position="1"/>
        <end position="180"/>
    </location>
</feature>
<dbReference type="AlphaFoldDB" id="A0A8H5M8I1"/>
<feature type="compositionally biased region" description="Low complexity" evidence="1">
    <location>
        <begin position="91"/>
        <end position="104"/>
    </location>
</feature>
<dbReference type="GO" id="GO:0005737">
    <property type="term" value="C:cytoplasm"/>
    <property type="evidence" value="ECO:0007669"/>
    <property type="project" value="TreeGrafter"/>
</dbReference>
<dbReference type="EMBL" id="JAACJP010000004">
    <property type="protein sequence ID" value="KAF5385175.1"/>
    <property type="molecule type" value="Genomic_DNA"/>
</dbReference>
<reference evidence="2 3" key="1">
    <citation type="journal article" date="2020" name="ISME J.">
        <title>Uncovering the hidden diversity of litter-decomposition mechanisms in mushroom-forming fungi.</title>
        <authorList>
            <person name="Floudas D."/>
            <person name="Bentzer J."/>
            <person name="Ahren D."/>
            <person name="Johansson T."/>
            <person name="Persson P."/>
            <person name="Tunlid A."/>
        </authorList>
    </citation>
    <scope>NUCLEOTIDE SEQUENCE [LARGE SCALE GENOMIC DNA]</scope>
    <source>
        <strain evidence="2 3">CBS 661.87</strain>
    </source>
</reference>
<sequence length="467" mass="50265">MAAVHPSHSRLRSASDPFTDPALAVRRPPPLPPKTNSQQRMPAPVPKTAPQTRDAHNDITEAVRDTVTVRGNTDYGARNRVGRSQTSNVPSQSSRTTQRRSQSQDSANRPEKTKSSGKSRSKKGSQHADVIDRLDFTGVGPMFHHDGPFDACAPSRNRQRNKAPMFAWTPRPDDIPASGDSAYPSAHAYKAFSNTNYVDPPKKKVDAIAEAWGIHEPEPYEEFFAGGGTGRPDGDTPASSIYNGKDSHNSHSSATRTANGQKRAKDGKEARDVYREYLEGVQSGTGDARPRGATRRTLVPPPQPIFVPDPAEMTDPPGVSPPLSSPGFPKRSKSLMHRIRKMRDAPNVPVSADYDQSPSPPSPTDATANSTRPTHRPQNSFLGRFGGGARNAQPGSDKSEPFVYIEAQNNKDLPAPPPGAGDTPPEVPVMGYFDGTNSGAGNPGSPGLGRKTSLMKKVGRVVGRSRQ</sequence>
<feature type="compositionally biased region" description="Basic and acidic residues" evidence="1">
    <location>
        <begin position="53"/>
        <end position="64"/>
    </location>
</feature>
<dbReference type="PANTHER" id="PTHR28307:SF2">
    <property type="entry name" value="PROTEIN PAL1"/>
    <property type="match status" value="1"/>
</dbReference>
<dbReference type="PANTHER" id="PTHR28307">
    <property type="entry name" value="PROTEIN PAL1"/>
    <property type="match status" value="1"/>
</dbReference>
<comment type="caution">
    <text evidence="2">The sequence shown here is derived from an EMBL/GenBank/DDBJ whole genome shotgun (WGS) entry which is preliminary data.</text>
</comment>
<feature type="region of interest" description="Disordered" evidence="1">
    <location>
        <begin position="220"/>
        <end position="452"/>
    </location>
</feature>
<accession>A0A8H5M8I1</accession>
<protein>
    <recommendedName>
        <fullName evidence="4">Pal1-domain-containing protein</fullName>
    </recommendedName>
</protein>
<feature type="compositionally biased region" description="Basic and acidic residues" evidence="1">
    <location>
        <begin position="263"/>
        <end position="278"/>
    </location>
</feature>
<gene>
    <name evidence="2" type="ORF">D9615_001466</name>
</gene>
<feature type="compositionally biased region" description="Basic residues" evidence="1">
    <location>
        <begin position="330"/>
        <end position="341"/>
    </location>
</feature>
<feature type="compositionally biased region" description="Basic residues" evidence="1">
    <location>
        <begin position="115"/>
        <end position="125"/>
    </location>
</feature>
<dbReference type="Pfam" id="PF08316">
    <property type="entry name" value="Pal1"/>
    <property type="match status" value="1"/>
</dbReference>
<keyword evidence="3" id="KW-1185">Reference proteome</keyword>
<evidence type="ECO:0000256" key="1">
    <source>
        <dbReference type="SAM" id="MobiDB-lite"/>
    </source>
</evidence>
<evidence type="ECO:0000313" key="2">
    <source>
        <dbReference type="EMBL" id="KAF5385175.1"/>
    </source>
</evidence>
<evidence type="ECO:0000313" key="3">
    <source>
        <dbReference type="Proteomes" id="UP000565441"/>
    </source>
</evidence>
<name>A0A8H5M8I1_9AGAR</name>
<organism evidence="2 3">
    <name type="scientific">Tricholomella constricta</name>
    <dbReference type="NCBI Taxonomy" id="117010"/>
    <lineage>
        <taxon>Eukaryota</taxon>
        <taxon>Fungi</taxon>
        <taxon>Dikarya</taxon>
        <taxon>Basidiomycota</taxon>
        <taxon>Agaricomycotina</taxon>
        <taxon>Agaricomycetes</taxon>
        <taxon>Agaricomycetidae</taxon>
        <taxon>Agaricales</taxon>
        <taxon>Tricholomatineae</taxon>
        <taxon>Lyophyllaceae</taxon>
        <taxon>Tricholomella</taxon>
    </lineage>
</organism>
<dbReference type="InterPro" id="IPR013226">
    <property type="entry name" value="Pal1"/>
</dbReference>
<dbReference type="OrthoDB" id="5352132at2759"/>